<keyword evidence="3" id="KW-1185">Reference proteome</keyword>
<organism evidence="2 3">
    <name type="scientific">Hyaloperonospora brassicae</name>
    <name type="common">Brassica downy mildew</name>
    <name type="synonym">Peronospora brassicae</name>
    <dbReference type="NCBI Taxonomy" id="162125"/>
    <lineage>
        <taxon>Eukaryota</taxon>
        <taxon>Sar</taxon>
        <taxon>Stramenopiles</taxon>
        <taxon>Oomycota</taxon>
        <taxon>Peronosporomycetes</taxon>
        <taxon>Peronosporales</taxon>
        <taxon>Peronosporaceae</taxon>
        <taxon>Hyaloperonospora</taxon>
    </lineage>
</organism>
<evidence type="ECO:0000256" key="1">
    <source>
        <dbReference type="SAM" id="MobiDB-lite"/>
    </source>
</evidence>
<comment type="caution">
    <text evidence="2">The sequence shown here is derived from an EMBL/GenBank/DDBJ whole genome shotgun (WGS) entry which is preliminary data.</text>
</comment>
<evidence type="ECO:0000313" key="3">
    <source>
        <dbReference type="Proteomes" id="UP001162031"/>
    </source>
</evidence>
<dbReference type="AlphaFoldDB" id="A0AAV0TY73"/>
<accession>A0AAV0TY73</accession>
<evidence type="ECO:0000313" key="2">
    <source>
        <dbReference type="EMBL" id="CAI5729315.1"/>
    </source>
</evidence>
<sequence length="182" mass="19514">MRDKRPPISDSSAATLEAFYARVIDRVCTSYRSDGDVATVDAVARLQQKWQEKLVLYTGKSHAARAIEAADEDEDDDRIVVVDSAEASSDSELSEGSSSATLSSLSLSSSTGLEGATESKAPSGATSTTTSVFAKMLGSKRKLHQLDGSISDAEVDVDCRDVVAAVEEDEDEEKEEEEVWTV</sequence>
<gene>
    <name evidence="2" type="ORF">HBR001_LOCUS4533</name>
</gene>
<protein>
    <submittedName>
        <fullName evidence="2">Uncharacterized protein</fullName>
    </submittedName>
</protein>
<dbReference type="Proteomes" id="UP001162031">
    <property type="component" value="Unassembled WGS sequence"/>
</dbReference>
<dbReference type="EMBL" id="CANTFL010000987">
    <property type="protein sequence ID" value="CAI5729315.1"/>
    <property type="molecule type" value="Genomic_DNA"/>
</dbReference>
<feature type="region of interest" description="Disordered" evidence="1">
    <location>
        <begin position="83"/>
        <end position="129"/>
    </location>
</feature>
<name>A0AAV0TY73_HYABA</name>
<reference evidence="2" key="1">
    <citation type="submission" date="2022-12" db="EMBL/GenBank/DDBJ databases">
        <authorList>
            <person name="Webb A."/>
        </authorList>
    </citation>
    <scope>NUCLEOTIDE SEQUENCE</scope>
    <source>
        <strain evidence="2">Hp1</strain>
    </source>
</reference>
<proteinExistence type="predicted"/>
<feature type="compositionally biased region" description="Low complexity" evidence="1">
    <location>
        <begin position="83"/>
        <end position="116"/>
    </location>
</feature>